<dbReference type="GO" id="GO:0000921">
    <property type="term" value="P:septin ring assembly"/>
    <property type="evidence" value="ECO:0007669"/>
    <property type="project" value="InterPro"/>
</dbReference>
<keyword evidence="4 6" id="KW-0472">Membrane</keyword>
<evidence type="ECO:0000256" key="3">
    <source>
        <dbReference type="ARBA" id="ARBA00023054"/>
    </source>
</evidence>
<keyword evidence="2 6" id="KW-1133">Transmembrane helix</keyword>
<dbReference type="GO" id="GO:0000917">
    <property type="term" value="P:division septum assembly"/>
    <property type="evidence" value="ECO:0007669"/>
    <property type="project" value="UniProtKB-KW"/>
</dbReference>
<comment type="similarity">
    <text evidence="6">Belongs to the EzrA family.</text>
</comment>
<dbReference type="NCBIfam" id="NF003409">
    <property type="entry name" value="PRK04778.1-3"/>
    <property type="match status" value="1"/>
</dbReference>
<dbReference type="InterPro" id="IPR010379">
    <property type="entry name" value="EzrA"/>
</dbReference>
<evidence type="ECO:0000256" key="7">
    <source>
        <dbReference type="SAM" id="Phobius"/>
    </source>
</evidence>
<feature type="topological domain" description="Cytoplasmic" evidence="6">
    <location>
        <begin position="23"/>
        <end position="569"/>
    </location>
</feature>
<reference evidence="8" key="1">
    <citation type="submission" date="2022-05" db="EMBL/GenBank/DDBJ databases">
        <authorList>
            <person name="Oliphant S.A."/>
            <person name="Watson-Haigh N.S."/>
            <person name="Sumby K.M."/>
            <person name="Gardner J.M."/>
            <person name="Jiranek V."/>
        </authorList>
    </citation>
    <scope>NUCLEOTIDE SEQUENCE</scope>
    <source>
        <strain evidence="8">KI4_B1</strain>
    </source>
</reference>
<dbReference type="HAMAP" id="MF_00728">
    <property type="entry name" value="EzrA"/>
    <property type="match status" value="1"/>
</dbReference>
<evidence type="ECO:0000256" key="1">
    <source>
        <dbReference type="ARBA" id="ARBA00022692"/>
    </source>
</evidence>
<proteinExistence type="inferred from homology"/>
<keyword evidence="6" id="KW-0131">Cell cycle</keyword>
<feature type="transmembrane region" description="Helical" evidence="7">
    <location>
        <begin position="6"/>
        <end position="23"/>
    </location>
</feature>
<evidence type="ECO:0000313" key="9">
    <source>
        <dbReference type="Proteomes" id="UP001055911"/>
    </source>
</evidence>
<organism evidence="8 9">
    <name type="scientific">Fructilactobacillus cliffordii</name>
    <dbReference type="NCBI Taxonomy" id="2940299"/>
    <lineage>
        <taxon>Bacteria</taxon>
        <taxon>Bacillati</taxon>
        <taxon>Bacillota</taxon>
        <taxon>Bacilli</taxon>
        <taxon>Lactobacillales</taxon>
        <taxon>Lactobacillaceae</taxon>
        <taxon>Fructilactobacillus</taxon>
    </lineage>
</organism>
<sequence>MLNVIIGIVVIIIIIYLAVVVYQRTQLKQAKAMNLELTRLKNLSLTDQLQAVKQLTLTGDSLTKFQEAQKKYQDVQQTQFPDVAQSLTAAENDAKGVNFLQTRDDVDRVHAKLEAAATNLDQVQATLTNIQKMEQAHQQAVVDLETNYQKLRKTLLNDNSKYGPAIDALEGQLSSIEDTFADFSALTKKGDHQNAEVMLGDLKQATTTLEQKMESIPELYQLNHEQFVNQLQEIESAYAKSRAEGFCFADDDFSMTLKELHQAVQDNLENIKHLDLSFVREQDNEIEKRINGLYDRLETEMKARLFVDKQLDVIDRFIQHAWLQNKTLADELERLSHNYSLEHGEVENTDRLQEQISLINQKYQGDCQTIKDHQAIYSQIEADLKQFQQSLTNIEKKQRALNDSIADLSEEEQQAQQTLEDLNAELHAIHRRIENLNLPGISADYAEYFEMVSKEVQHLKATMNKAKISMDDVQKQLEQIKHDRDQLQEKTSDLIDQSLLAEQVIQYANRYAATNPAMAASIHKAQQQFERDYRYDDSLATIANALDQVEPGAFTRIEDNYYKNKAKTN</sequence>
<feature type="coiled-coil region" evidence="6">
    <location>
        <begin position="456"/>
        <end position="497"/>
    </location>
</feature>
<comment type="function">
    <text evidence="6">Negative regulator of FtsZ ring formation; modulates the frequency and position of FtsZ ring formation. Inhibits FtsZ ring formation at polar sites. Interacts either with FtsZ or with one of its binding partners to promote depolymerization.</text>
</comment>
<dbReference type="AlphaFoldDB" id="A0A9Q9E3E1"/>
<keyword evidence="6" id="KW-0132">Cell division</keyword>
<keyword evidence="6" id="KW-1003">Cell membrane</keyword>
<dbReference type="Proteomes" id="UP001055911">
    <property type="component" value="Chromosome"/>
</dbReference>
<comment type="subcellular location">
    <subcellularLocation>
        <location evidence="6">Cell membrane</location>
        <topology evidence="6">Single-pass membrane protein</topology>
    </subcellularLocation>
    <text evidence="6">Colocalized with FtsZ to the nascent septal site.</text>
</comment>
<name>A0A9Q9E3E1_9LACO</name>
<protein>
    <recommendedName>
        <fullName evidence="6">Septation ring formation regulator EzrA</fullName>
    </recommendedName>
</protein>
<dbReference type="GO" id="GO:0005940">
    <property type="term" value="C:septin ring"/>
    <property type="evidence" value="ECO:0007669"/>
    <property type="project" value="InterPro"/>
</dbReference>
<evidence type="ECO:0000313" key="8">
    <source>
        <dbReference type="EMBL" id="USS89824.1"/>
    </source>
</evidence>
<dbReference type="GO" id="GO:0005886">
    <property type="term" value="C:plasma membrane"/>
    <property type="evidence" value="ECO:0007669"/>
    <property type="project" value="UniProtKB-SubCell"/>
</dbReference>
<dbReference type="EMBL" id="CP097119">
    <property type="protein sequence ID" value="USS89824.1"/>
    <property type="molecule type" value="Genomic_DNA"/>
</dbReference>
<dbReference type="Pfam" id="PF06160">
    <property type="entry name" value="EzrA"/>
    <property type="match status" value="1"/>
</dbReference>
<feature type="topological domain" description="Extracellular" evidence="6">
    <location>
        <begin position="1"/>
        <end position="3"/>
    </location>
</feature>
<keyword evidence="9" id="KW-1185">Reference proteome</keyword>
<evidence type="ECO:0000256" key="2">
    <source>
        <dbReference type="ARBA" id="ARBA00022989"/>
    </source>
</evidence>
<accession>A0A9Q9E3E1</accession>
<evidence type="ECO:0000256" key="4">
    <source>
        <dbReference type="ARBA" id="ARBA00023136"/>
    </source>
</evidence>
<evidence type="ECO:0000256" key="6">
    <source>
        <dbReference type="HAMAP-Rule" id="MF_00728"/>
    </source>
</evidence>
<dbReference type="RefSeq" id="WP_252767371.1">
    <property type="nucleotide sequence ID" value="NZ_CP097119.1"/>
</dbReference>
<keyword evidence="3 6" id="KW-0175">Coiled coil</keyword>
<keyword evidence="5 6" id="KW-0717">Septation</keyword>
<feature type="coiled-coil region" evidence="6">
    <location>
        <begin position="113"/>
        <end position="154"/>
    </location>
</feature>
<gene>
    <name evidence="6 8" type="primary">ezrA</name>
    <name evidence="8" type="ORF">M3M40_03360</name>
</gene>
<keyword evidence="1 6" id="KW-0812">Transmembrane</keyword>
<evidence type="ECO:0000256" key="5">
    <source>
        <dbReference type="ARBA" id="ARBA00023210"/>
    </source>
</evidence>
<feature type="coiled-coil region" evidence="6">
    <location>
        <begin position="370"/>
        <end position="432"/>
    </location>
</feature>